<dbReference type="Gene3D" id="3.40.190.10">
    <property type="entry name" value="Periplasmic binding protein-like II"/>
    <property type="match status" value="1"/>
</dbReference>
<name>A0ABV5VP91_9BACL</name>
<gene>
    <name evidence="5" type="ORF">ACFFNY_00775</name>
</gene>
<protein>
    <submittedName>
        <fullName evidence="5">Extracellular solute-binding protein</fullName>
    </submittedName>
</protein>
<keyword evidence="6" id="KW-1185">Reference proteome</keyword>
<keyword evidence="3 4" id="KW-0732">Signal</keyword>
<reference evidence="5 6" key="1">
    <citation type="submission" date="2024-09" db="EMBL/GenBank/DDBJ databases">
        <authorList>
            <person name="Sun Q."/>
            <person name="Mori K."/>
        </authorList>
    </citation>
    <scope>NUCLEOTIDE SEQUENCE [LARGE SCALE GENOMIC DNA]</scope>
    <source>
        <strain evidence="5 6">JCM 12520</strain>
    </source>
</reference>
<dbReference type="EMBL" id="JBHMAG010000002">
    <property type="protein sequence ID" value="MFB9750091.1"/>
    <property type="molecule type" value="Genomic_DNA"/>
</dbReference>
<proteinExistence type="inferred from homology"/>
<dbReference type="PANTHER" id="PTHR30061:SF50">
    <property type="entry name" value="MALTOSE_MALTODEXTRIN-BINDING PERIPLASMIC PROTEIN"/>
    <property type="match status" value="1"/>
</dbReference>
<dbReference type="InterPro" id="IPR006059">
    <property type="entry name" value="SBP"/>
</dbReference>
<dbReference type="Proteomes" id="UP001589619">
    <property type="component" value="Unassembled WGS sequence"/>
</dbReference>
<comment type="similarity">
    <text evidence="1">Belongs to the bacterial solute-binding protein 1 family.</text>
</comment>
<dbReference type="CDD" id="cd13585">
    <property type="entry name" value="PBP2_TMBP_like"/>
    <property type="match status" value="1"/>
</dbReference>
<dbReference type="SUPFAM" id="SSF53850">
    <property type="entry name" value="Periplasmic binding protein-like II"/>
    <property type="match status" value="1"/>
</dbReference>
<evidence type="ECO:0000256" key="3">
    <source>
        <dbReference type="ARBA" id="ARBA00022729"/>
    </source>
</evidence>
<evidence type="ECO:0000313" key="5">
    <source>
        <dbReference type="EMBL" id="MFB9750091.1"/>
    </source>
</evidence>
<sequence>MKRKLAGVAIASVVLLAACSNTNDSGNNSQNAENGSKKKVAITYGIWDKNYQPAVESVIKKFNETHPNIEVNIELTPWDQYWAKLETAAVGGSLTDVFWMNGPNVIKYASNKMIKPLDDQIAKSKVDLGNFPKGLNDLYTIGGKTYGIPFELSTVGLWYNKELFKAANVPFPDASWDWNKVREAAKKLTDPSKGVWGIAAPMANQQGFYNTILQSKGYVISEDKKTSGYDKPEAIEGLKFWTDLIKDGVSPTAAQMQETQPEKLFESGKVAMIYDGSWIVGEFAKVDYTKDKADVAVLPKGKADTSVIHGVANVINAGTKHPDEAWEFMNFLSSKDAALIFAKSGAVIPAFTGTQDDWVKSVPNFNLRAFIDVIPKAQAYPVSKSTAKWLDAENEFFTKAWYGQMTIEEAAKQAATKMNGILAQE</sequence>
<dbReference type="RefSeq" id="WP_344916632.1">
    <property type="nucleotide sequence ID" value="NZ_BAAAYO010000021.1"/>
</dbReference>
<evidence type="ECO:0000313" key="6">
    <source>
        <dbReference type="Proteomes" id="UP001589619"/>
    </source>
</evidence>
<comment type="caution">
    <text evidence="5">The sequence shown here is derived from an EMBL/GenBank/DDBJ whole genome shotgun (WGS) entry which is preliminary data.</text>
</comment>
<evidence type="ECO:0000256" key="4">
    <source>
        <dbReference type="SAM" id="SignalP"/>
    </source>
</evidence>
<evidence type="ECO:0000256" key="2">
    <source>
        <dbReference type="ARBA" id="ARBA00022448"/>
    </source>
</evidence>
<organism evidence="5 6">
    <name type="scientific">Paenibacillus hodogayensis</name>
    <dbReference type="NCBI Taxonomy" id="279208"/>
    <lineage>
        <taxon>Bacteria</taxon>
        <taxon>Bacillati</taxon>
        <taxon>Bacillota</taxon>
        <taxon>Bacilli</taxon>
        <taxon>Bacillales</taxon>
        <taxon>Paenibacillaceae</taxon>
        <taxon>Paenibacillus</taxon>
    </lineage>
</organism>
<dbReference type="PANTHER" id="PTHR30061">
    <property type="entry name" value="MALTOSE-BINDING PERIPLASMIC PROTEIN"/>
    <property type="match status" value="1"/>
</dbReference>
<accession>A0ABV5VP91</accession>
<feature type="signal peptide" evidence="4">
    <location>
        <begin position="1"/>
        <end position="17"/>
    </location>
</feature>
<feature type="chain" id="PRO_5045415720" evidence="4">
    <location>
        <begin position="18"/>
        <end position="425"/>
    </location>
</feature>
<evidence type="ECO:0000256" key="1">
    <source>
        <dbReference type="ARBA" id="ARBA00008520"/>
    </source>
</evidence>
<dbReference type="Pfam" id="PF01547">
    <property type="entry name" value="SBP_bac_1"/>
    <property type="match status" value="1"/>
</dbReference>
<keyword evidence="2" id="KW-0813">Transport</keyword>
<dbReference type="PROSITE" id="PS51257">
    <property type="entry name" value="PROKAR_LIPOPROTEIN"/>
    <property type="match status" value="1"/>
</dbReference>